<keyword evidence="4 9" id="KW-0378">Hydrolase</keyword>
<feature type="coiled-coil region" evidence="6">
    <location>
        <begin position="142"/>
        <end position="197"/>
    </location>
</feature>
<dbReference type="PATRIC" id="fig|1121290.3.peg.1669"/>
<dbReference type="Gene3D" id="3.90.1720.10">
    <property type="entry name" value="endopeptidase domain like (from Nostoc punctiforme)"/>
    <property type="match status" value="1"/>
</dbReference>
<evidence type="ECO:0000313" key="9">
    <source>
        <dbReference type="EMBL" id="OFI05521.1"/>
    </source>
</evidence>
<reference evidence="9 10" key="1">
    <citation type="submission" date="2016-06" db="EMBL/GenBank/DDBJ databases">
        <title>Genome sequence of Clostridium acetireducens DSM 10703.</title>
        <authorList>
            <person name="Poehlein A."/>
            <person name="Fluechter S."/>
            <person name="Duerre P."/>
            <person name="Daniel R."/>
        </authorList>
    </citation>
    <scope>NUCLEOTIDE SEQUENCE [LARGE SCALE GENOMIC DNA]</scope>
    <source>
        <strain evidence="9 10">DSM 10703</strain>
    </source>
</reference>
<feature type="signal peptide" evidence="7">
    <location>
        <begin position="1"/>
        <end position="24"/>
    </location>
</feature>
<comment type="caution">
    <text evidence="9">The sequence shown here is derived from an EMBL/GenBank/DDBJ whole genome shotgun (WGS) entry which is preliminary data.</text>
</comment>
<feature type="coiled-coil region" evidence="6">
    <location>
        <begin position="33"/>
        <end position="95"/>
    </location>
</feature>
<name>A0A1E8EYA3_9CLOT</name>
<keyword evidence="5" id="KW-0788">Thiol protease</keyword>
<dbReference type="GO" id="GO:0006508">
    <property type="term" value="P:proteolysis"/>
    <property type="evidence" value="ECO:0007669"/>
    <property type="project" value="UniProtKB-KW"/>
</dbReference>
<evidence type="ECO:0000256" key="4">
    <source>
        <dbReference type="ARBA" id="ARBA00022801"/>
    </source>
</evidence>
<dbReference type="EC" id="3.4.-.-" evidence="9"/>
<feature type="domain" description="NlpC/P60" evidence="8">
    <location>
        <begin position="243"/>
        <end position="358"/>
    </location>
</feature>
<dbReference type="RefSeq" id="WP_070110647.1">
    <property type="nucleotide sequence ID" value="NZ_LZFO01000025.1"/>
</dbReference>
<dbReference type="InterPro" id="IPR000064">
    <property type="entry name" value="NLP_P60_dom"/>
</dbReference>
<organism evidence="9 10">
    <name type="scientific">Clostridium acetireducens DSM 10703</name>
    <dbReference type="NCBI Taxonomy" id="1121290"/>
    <lineage>
        <taxon>Bacteria</taxon>
        <taxon>Bacillati</taxon>
        <taxon>Bacillota</taxon>
        <taxon>Clostridia</taxon>
        <taxon>Eubacteriales</taxon>
        <taxon>Clostridiaceae</taxon>
        <taxon>Clostridium</taxon>
    </lineage>
</organism>
<sequence>MKGKALSVILALALTMTVNGTVLAAPSESGMSLNNIQSQRKELEVKVEKLDNQIETMISNIGDNKKEISKTEKEIKDTSQNLKKAQDNIESQQDLFNKRVRAMYINGVNGYLEVLLDSNGLSDFVSRVDTVKKVVGFDKKVISDLNEKKQAIENKRKSLDSKKSKLISLKENNEKKLQELNTSKDKQNQAVENLKRQERMYAAQLYNSPESVNSRNVVKSSMANIQQVRNSAPSYVPSRGSTSTSSSSIVAYATNFLGRPYQWGGNGPDAFDCSGFTKYVYAHFGIGLPRIASDQQGVGTSVSRGDLQPGDLVFFGSPAHHVGIYVGNGCYIHAPRTGDVIKVSPLNRSDYSGARRVR</sequence>
<keyword evidence="10" id="KW-1185">Reference proteome</keyword>
<dbReference type="PANTHER" id="PTHR47053">
    <property type="entry name" value="MUREIN DD-ENDOPEPTIDASE MEPH-RELATED"/>
    <property type="match status" value="1"/>
</dbReference>
<dbReference type="AlphaFoldDB" id="A0A1E8EYA3"/>
<proteinExistence type="inferred from homology"/>
<evidence type="ECO:0000259" key="8">
    <source>
        <dbReference type="PROSITE" id="PS51935"/>
    </source>
</evidence>
<dbReference type="PANTHER" id="PTHR47053:SF1">
    <property type="entry name" value="MUREIN DD-ENDOPEPTIDASE MEPH-RELATED"/>
    <property type="match status" value="1"/>
</dbReference>
<dbReference type="EMBL" id="LZFO01000025">
    <property type="protein sequence ID" value="OFI05521.1"/>
    <property type="molecule type" value="Genomic_DNA"/>
</dbReference>
<dbReference type="Gene3D" id="6.10.250.3150">
    <property type="match status" value="1"/>
</dbReference>
<dbReference type="InterPro" id="IPR038765">
    <property type="entry name" value="Papain-like_cys_pep_sf"/>
</dbReference>
<evidence type="ECO:0000313" key="10">
    <source>
        <dbReference type="Proteomes" id="UP000175744"/>
    </source>
</evidence>
<dbReference type="OrthoDB" id="9808890at2"/>
<evidence type="ECO:0000256" key="2">
    <source>
        <dbReference type="ARBA" id="ARBA00022670"/>
    </source>
</evidence>
<evidence type="ECO:0000256" key="1">
    <source>
        <dbReference type="ARBA" id="ARBA00007074"/>
    </source>
</evidence>
<dbReference type="GO" id="GO:0008234">
    <property type="term" value="F:cysteine-type peptidase activity"/>
    <property type="evidence" value="ECO:0007669"/>
    <property type="project" value="UniProtKB-KW"/>
</dbReference>
<gene>
    <name evidence="9" type="primary">iap</name>
    <name evidence="9" type="ORF">CLOACE_16790</name>
</gene>
<keyword evidence="6" id="KW-0175">Coiled coil</keyword>
<keyword evidence="3 7" id="KW-0732">Signal</keyword>
<evidence type="ECO:0000256" key="6">
    <source>
        <dbReference type="SAM" id="Coils"/>
    </source>
</evidence>
<evidence type="ECO:0000256" key="7">
    <source>
        <dbReference type="SAM" id="SignalP"/>
    </source>
</evidence>
<dbReference type="SUPFAM" id="SSF54001">
    <property type="entry name" value="Cysteine proteinases"/>
    <property type="match status" value="1"/>
</dbReference>
<protein>
    <submittedName>
        <fullName evidence="9">Putative endopeptidase p60</fullName>
        <ecNumber evidence="9">3.4.-.-</ecNumber>
    </submittedName>
</protein>
<accession>A0A1E8EYA3</accession>
<dbReference type="InterPro" id="IPR051202">
    <property type="entry name" value="Peptidase_C40"/>
</dbReference>
<dbReference type="Pfam" id="PF24568">
    <property type="entry name" value="CC_PcsB"/>
    <property type="match status" value="1"/>
</dbReference>
<comment type="similarity">
    <text evidence="1">Belongs to the peptidase C40 family.</text>
</comment>
<keyword evidence="2" id="KW-0645">Protease</keyword>
<dbReference type="STRING" id="1121290.CLAOCE_16790"/>
<dbReference type="InterPro" id="IPR057309">
    <property type="entry name" value="PcsB_CC"/>
</dbReference>
<evidence type="ECO:0000256" key="5">
    <source>
        <dbReference type="ARBA" id="ARBA00022807"/>
    </source>
</evidence>
<dbReference type="PROSITE" id="PS51935">
    <property type="entry name" value="NLPC_P60"/>
    <property type="match status" value="1"/>
</dbReference>
<dbReference type="Pfam" id="PF00877">
    <property type="entry name" value="NLPC_P60"/>
    <property type="match status" value="1"/>
</dbReference>
<evidence type="ECO:0000256" key="3">
    <source>
        <dbReference type="ARBA" id="ARBA00022729"/>
    </source>
</evidence>
<dbReference type="Proteomes" id="UP000175744">
    <property type="component" value="Unassembled WGS sequence"/>
</dbReference>
<feature type="chain" id="PRO_5009213758" evidence="7">
    <location>
        <begin position="25"/>
        <end position="358"/>
    </location>
</feature>